<protein>
    <submittedName>
        <fullName evidence="1">Uncharacterized protein</fullName>
    </submittedName>
</protein>
<proteinExistence type="predicted"/>
<feature type="non-terminal residue" evidence="1">
    <location>
        <position position="1"/>
    </location>
</feature>
<organism evidence="1 2">
    <name type="scientific">Rangifer tarandus platyrhynchus</name>
    <name type="common">Svalbard reindeer</name>
    <dbReference type="NCBI Taxonomy" id="3082113"/>
    <lineage>
        <taxon>Eukaryota</taxon>
        <taxon>Metazoa</taxon>
        <taxon>Chordata</taxon>
        <taxon>Craniata</taxon>
        <taxon>Vertebrata</taxon>
        <taxon>Euteleostomi</taxon>
        <taxon>Mammalia</taxon>
        <taxon>Eutheria</taxon>
        <taxon>Laurasiatheria</taxon>
        <taxon>Artiodactyla</taxon>
        <taxon>Ruminantia</taxon>
        <taxon>Pecora</taxon>
        <taxon>Cervidae</taxon>
        <taxon>Odocoileinae</taxon>
        <taxon>Rangifer</taxon>
    </lineage>
</organism>
<sequence>LGFTCVPHPEPPSHLLPHPIPLGHPSAPAPSTCLMHPTWTGDLFQENSIKTRILSS</sequence>
<gene>
    <name evidence="1" type="ORF">MRATA1EN22A_LOCUS6798</name>
</gene>
<evidence type="ECO:0000313" key="2">
    <source>
        <dbReference type="Proteomes" id="UP001162501"/>
    </source>
</evidence>
<reference evidence="1" key="1">
    <citation type="submission" date="2023-05" db="EMBL/GenBank/DDBJ databases">
        <authorList>
            <consortium name="ELIXIR-Norway"/>
        </authorList>
    </citation>
    <scope>NUCLEOTIDE SEQUENCE</scope>
</reference>
<evidence type="ECO:0000313" key="1">
    <source>
        <dbReference type="EMBL" id="CAM9740768.1"/>
    </source>
</evidence>
<dbReference type="EMBL" id="OX596100">
    <property type="protein sequence ID" value="CAM9740768.1"/>
    <property type="molecule type" value="Genomic_DNA"/>
</dbReference>
<reference evidence="1" key="2">
    <citation type="submission" date="2025-03" db="EMBL/GenBank/DDBJ databases">
        <authorList>
            <consortium name="ELIXIR-Norway"/>
            <consortium name="Elixir Norway"/>
        </authorList>
    </citation>
    <scope>NUCLEOTIDE SEQUENCE</scope>
</reference>
<name>A0AC59YIV9_RANTA</name>
<accession>A0AC59YIV9</accession>
<feature type="non-terminal residue" evidence="1">
    <location>
        <position position="56"/>
    </location>
</feature>
<dbReference type="Proteomes" id="UP001162501">
    <property type="component" value="Chromosome 16"/>
</dbReference>